<feature type="domain" description="HD-GYP" evidence="3">
    <location>
        <begin position="141"/>
        <end position="335"/>
    </location>
</feature>
<comment type="caution">
    <text evidence="4">The sequence shown here is derived from an EMBL/GenBank/DDBJ whole genome shotgun (WGS) entry which is preliminary data.</text>
</comment>
<dbReference type="PANTHER" id="PTHR45228:SF4">
    <property type="entry name" value="LIPOPROTEIN"/>
    <property type="match status" value="1"/>
</dbReference>
<dbReference type="PANTHER" id="PTHR45228">
    <property type="entry name" value="CYCLIC DI-GMP PHOSPHODIESTERASE TM_0186-RELATED"/>
    <property type="match status" value="1"/>
</dbReference>
<dbReference type="GO" id="GO:0008081">
    <property type="term" value="F:phosphoric diester hydrolase activity"/>
    <property type="evidence" value="ECO:0007669"/>
    <property type="project" value="UniProtKB-ARBA"/>
</dbReference>
<dbReference type="Gene3D" id="1.10.3210.10">
    <property type="entry name" value="Hypothetical protein af1432"/>
    <property type="match status" value="1"/>
</dbReference>
<dbReference type="EMBL" id="JAYGII010000016">
    <property type="protein sequence ID" value="MEA5445888.1"/>
    <property type="molecule type" value="Genomic_DNA"/>
</dbReference>
<dbReference type="InterPro" id="IPR021812">
    <property type="entry name" value="DUF3391"/>
</dbReference>
<dbReference type="SUPFAM" id="SSF109604">
    <property type="entry name" value="HD-domain/PDEase-like"/>
    <property type="match status" value="1"/>
</dbReference>
<dbReference type="InterPro" id="IPR006675">
    <property type="entry name" value="HDIG_dom"/>
</dbReference>
<evidence type="ECO:0000259" key="3">
    <source>
        <dbReference type="PROSITE" id="PS51832"/>
    </source>
</evidence>
<protein>
    <submittedName>
        <fullName evidence="4">HD domain-containing phosphohydrolase</fullName>
    </submittedName>
</protein>
<dbReference type="SMART" id="SM00471">
    <property type="entry name" value="HDc"/>
    <property type="match status" value="1"/>
</dbReference>
<proteinExistence type="predicted"/>
<keyword evidence="5" id="KW-1185">Reference proteome</keyword>
<sequence length="410" mass="45396">MKQLRVSVDELVPGLYVSELDRPWTETPFLFQGFMVETEADIRALREHCEYVWVDGERSRELPASTPRPDGSGTGSQQVKDASASDVISLSKRLHQGMRDGLAARRFAAECLAQAFERIRRKEGGAMSNRLVQSAARLDGLVASYPEVAHWLANLQQHEDRLLDHSINVSLRALLLARELELPPAEVAAVGFGALLHDIGKLSLSPELLNKPGPLSREEWGQIRRHPLIGSHLLAGGALPDTVQRIVRYHHERIDGQGFPEGLKGNELELPIRVVAVANAYDSMTSNRLDRPRLSGYQAVTTLMRDADNTWGRSLVEAFVRCTGIYPAGTRVRLGSGAEAVVVHTPVTRRLQPVVCIYRRPDGSSDSRLPLYDLAAVSANERQQYIDQVIEPDGGEQELLQVITREAFAA</sequence>
<dbReference type="Proteomes" id="UP001302316">
    <property type="component" value="Unassembled WGS sequence"/>
</dbReference>
<feature type="domain" description="HD" evidence="2">
    <location>
        <begin position="162"/>
        <end position="284"/>
    </location>
</feature>
<dbReference type="RefSeq" id="WP_346051759.1">
    <property type="nucleotide sequence ID" value="NZ_JAYGII010000016.1"/>
</dbReference>
<dbReference type="Pfam" id="PF11871">
    <property type="entry name" value="DUF3391"/>
    <property type="match status" value="1"/>
</dbReference>
<evidence type="ECO:0000313" key="4">
    <source>
        <dbReference type="EMBL" id="MEA5445888.1"/>
    </source>
</evidence>
<dbReference type="NCBIfam" id="TIGR00277">
    <property type="entry name" value="HDIG"/>
    <property type="match status" value="1"/>
</dbReference>
<accession>A0AAP6MKJ9</accession>
<dbReference type="InterPro" id="IPR037522">
    <property type="entry name" value="HD_GYP_dom"/>
</dbReference>
<gene>
    <name evidence="4" type="ORF">VCB98_08660</name>
</gene>
<dbReference type="InterPro" id="IPR003607">
    <property type="entry name" value="HD/PDEase_dom"/>
</dbReference>
<dbReference type="PROSITE" id="PS51831">
    <property type="entry name" value="HD"/>
    <property type="match status" value="1"/>
</dbReference>
<reference evidence="4 5" key="1">
    <citation type="submission" date="2023-12" db="EMBL/GenBank/DDBJ databases">
        <title>Whole-genome sequencing of halo(alkali)philic microorganisms from hypersaline lakes.</title>
        <authorList>
            <person name="Sorokin D.Y."/>
            <person name="Merkel A.Y."/>
            <person name="Messina E."/>
            <person name="Yakimov M."/>
        </authorList>
    </citation>
    <scope>NUCLEOTIDE SEQUENCE [LARGE SCALE GENOMIC DNA]</scope>
    <source>
        <strain evidence="4 5">AB-CW1</strain>
    </source>
</reference>
<feature type="region of interest" description="Disordered" evidence="1">
    <location>
        <begin position="60"/>
        <end position="84"/>
    </location>
</feature>
<dbReference type="CDD" id="cd00077">
    <property type="entry name" value="HDc"/>
    <property type="match status" value="1"/>
</dbReference>
<dbReference type="InterPro" id="IPR052020">
    <property type="entry name" value="Cyclic_di-GMP/3'3'-cGAMP_PDE"/>
</dbReference>
<evidence type="ECO:0000259" key="2">
    <source>
        <dbReference type="PROSITE" id="PS51831"/>
    </source>
</evidence>
<dbReference type="Pfam" id="PF13487">
    <property type="entry name" value="HD_5"/>
    <property type="match status" value="1"/>
</dbReference>
<dbReference type="AlphaFoldDB" id="A0AAP6MKJ9"/>
<name>A0AAP6MKJ9_9GAMM</name>
<dbReference type="InterPro" id="IPR006674">
    <property type="entry name" value="HD_domain"/>
</dbReference>
<organism evidence="4 5">
    <name type="scientific">Natronospira elongata</name>
    <dbReference type="NCBI Taxonomy" id="3110268"/>
    <lineage>
        <taxon>Bacteria</taxon>
        <taxon>Pseudomonadati</taxon>
        <taxon>Pseudomonadota</taxon>
        <taxon>Gammaproteobacteria</taxon>
        <taxon>Natronospirales</taxon>
        <taxon>Natronospiraceae</taxon>
        <taxon>Natronospira</taxon>
    </lineage>
</organism>
<dbReference type="PROSITE" id="PS51832">
    <property type="entry name" value="HD_GYP"/>
    <property type="match status" value="1"/>
</dbReference>
<evidence type="ECO:0000313" key="5">
    <source>
        <dbReference type="Proteomes" id="UP001302316"/>
    </source>
</evidence>
<evidence type="ECO:0000256" key="1">
    <source>
        <dbReference type="SAM" id="MobiDB-lite"/>
    </source>
</evidence>